<evidence type="ECO:0000256" key="4">
    <source>
        <dbReference type="ARBA" id="ARBA00022989"/>
    </source>
</evidence>
<evidence type="ECO:0000256" key="1">
    <source>
        <dbReference type="ARBA" id="ARBA00004651"/>
    </source>
</evidence>
<name>A0A7S1GGN5_9STRA</name>
<feature type="signal peptide" evidence="7">
    <location>
        <begin position="1"/>
        <end position="27"/>
    </location>
</feature>
<protein>
    <recommendedName>
        <fullName evidence="8">VTT domain-containing protein</fullName>
    </recommendedName>
</protein>
<keyword evidence="3 6" id="KW-0812">Transmembrane</keyword>
<comment type="subcellular location">
    <subcellularLocation>
        <location evidence="1">Cell membrane</location>
        <topology evidence="1">Multi-pass membrane protein</topology>
    </subcellularLocation>
</comment>
<keyword evidence="5 6" id="KW-0472">Membrane</keyword>
<keyword evidence="7" id="KW-0732">Signal</keyword>
<dbReference type="Pfam" id="PF09335">
    <property type="entry name" value="VTT_dom"/>
    <property type="match status" value="1"/>
</dbReference>
<keyword evidence="2" id="KW-1003">Cell membrane</keyword>
<dbReference type="InterPro" id="IPR032816">
    <property type="entry name" value="VTT_dom"/>
</dbReference>
<feature type="chain" id="PRO_5031202545" description="VTT domain-containing protein" evidence="7">
    <location>
        <begin position="28"/>
        <end position="338"/>
    </location>
</feature>
<dbReference type="PANTHER" id="PTHR12677">
    <property type="entry name" value="GOLGI APPARATUS MEMBRANE PROTEIN TVP38-RELATED"/>
    <property type="match status" value="1"/>
</dbReference>
<accession>A0A7S1GGN5</accession>
<proteinExistence type="predicted"/>
<evidence type="ECO:0000313" key="9">
    <source>
        <dbReference type="EMBL" id="CAD8926956.1"/>
    </source>
</evidence>
<dbReference type="GO" id="GO:0005886">
    <property type="term" value="C:plasma membrane"/>
    <property type="evidence" value="ECO:0007669"/>
    <property type="project" value="UniProtKB-SubCell"/>
</dbReference>
<dbReference type="InterPro" id="IPR015414">
    <property type="entry name" value="TMEM64"/>
</dbReference>
<evidence type="ECO:0000256" key="3">
    <source>
        <dbReference type="ARBA" id="ARBA00022692"/>
    </source>
</evidence>
<feature type="transmembrane region" description="Helical" evidence="6">
    <location>
        <begin position="306"/>
        <end position="332"/>
    </location>
</feature>
<evidence type="ECO:0000256" key="5">
    <source>
        <dbReference type="ARBA" id="ARBA00023136"/>
    </source>
</evidence>
<feature type="transmembrane region" description="Helical" evidence="6">
    <location>
        <begin position="262"/>
        <end position="285"/>
    </location>
</feature>
<evidence type="ECO:0000256" key="2">
    <source>
        <dbReference type="ARBA" id="ARBA00022475"/>
    </source>
</evidence>
<dbReference type="AlphaFoldDB" id="A0A7S1GGN5"/>
<organism evidence="9">
    <name type="scientific">Skeletonema marinoi</name>
    <dbReference type="NCBI Taxonomy" id="267567"/>
    <lineage>
        <taxon>Eukaryota</taxon>
        <taxon>Sar</taxon>
        <taxon>Stramenopiles</taxon>
        <taxon>Ochrophyta</taxon>
        <taxon>Bacillariophyta</taxon>
        <taxon>Coscinodiscophyceae</taxon>
        <taxon>Thalassiosirophycidae</taxon>
        <taxon>Thalassiosirales</taxon>
        <taxon>Skeletonemataceae</taxon>
        <taxon>Skeletonema</taxon>
        <taxon>Skeletonema marinoi-dohrnii complex</taxon>
    </lineage>
</organism>
<evidence type="ECO:0000259" key="8">
    <source>
        <dbReference type="Pfam" id="PF09335"/>
    </source>
</evidence>
<dbReference type="EMBL" id="HBFU01001358">
    <property type="protein sequence ID" value="CAD8926956.1"/>
    <property type="molecule type" value="Transcribed_RNA"/>
</dbReference>
<gene>
    <name evidence="9" type="ORF">SMAR1040_LOCUS903</name>
</gene>
<dbReference type="PANTHER" id="PTHR12677:SF59">
    <property type="entry name" value="GOLGI APPARATUS MEMBRANE PROTEIN TVP38-RELATED"/>
    <property type="match status" value="1"/>
</dbReference>
<evidence type="ECO:0000256" key="7">
    <source>
        <dbReference type="SAM" id="SignalP"/>
    </source>
</evidence>
<reference evidence="9" key="1">
    <citation type="submission" date="2021-01" db="EMBL/GenBank/DDBJ databases">
        <authorList>
            <person name="Corre E."/>
            <person name="Pelletier E."/>
            <person name="Niang G."/>
            <person name="Scheremetjew M."/>
            <person name="Finn R."/>
            <person name="Kale V."/>
            <person name="Holt S."/>
            <person name="Cochrane G."/>
            <person name="Meng A."/>
            <person name="Brown T."/>
            <person name="Cohen L."/>
        </authorList>
    </citation>
    <scope>NUCLEOTIDE SEQUENCE</scope>
    <source>
        <strain evidence="9">FE60</strain>
    </source>
</reference>
<keyword evidence="4 6" id="KW-1133">Transmembrane helix</keyword>
<sequence length="338" mass="36811">MAGRKATQQALLLIIGILLCPTNASSASSISLPRSAATKKHKLHRPSSFVHLKNDQLQLLQLGQFRGGGALFTSKSNNNNDQEDDLLVLSTRNNNNNNAAAVTKSVITTTSVIAIATFSFLHWDKIQAFFDREKFRTAIIQTLNDIASKGNKGLFLYAVGFMFWECCGLPTSVVETAAAMAFGFKGGLIGSFVGKTCGSLLAFTLGRTLLSNVVGEKMEENDLFGLVERGVQRHPVKSSLIVRYSPFPQLIKNFALSLTKPVTFPIFLLAISIHGFPFSLLWAALGNDSSMRLRASEMGETMAANLVLNSLLIFVTVFGFVVSPAITGWWLADLRKES</sequence>
<feature type="domain" description="VTT" evidence="8">
    <location>
        <begin position="169"/>
        <end position="286"/>
    </location>
</feature>
<evidence type="ECO:0000256" key="6">
    <source>
        <dbReference type="SAM" id="Phobius"/>
    </source>
</evidence>